<dbReference type="InterPro" id="IPR019079">
    <property type="entry name" value="Capsule_synth_CapA"/>
</dbReference>
<evidence type="ECO:0000256" key="3">
    <source>
        <dbReference type="ARBA" id="ARBA00022729"/>
    </source>
</evidence>
<keyword evidence="3" id="KW-0732">Signal</keyword>
<dbReference type="PRINTS" id="PR00725">
    <property type="entry name" value="DADACBPTASE1"/>
</dbReference>
<feature type="binding site" evidence="9">
    <location>
        <position position="253"/>
    </location>
    <ligand>
        <name>substrate</name>
    </ligand>
</feature>
<evidence type="ECO:0000256" key="10">
    <source>
        <dbReference type="RuleBase" id="RU004016"/>
    </source>
</evidence>
<evidence type="ECO:0000256" key="7">
    <source>
        <dbReference type="ARBA" id="ARBA00023316"/>
    </source>
</evidence>
<dbReference type="GO" id="GO:0009002">
    <property type="term" value="F:serine-type D-Ala-D-Ala carboxypeptidase activity"/>
    <property type="evidence" value="ECO:0007669"/>
    <property type="project" value="InterPro"/>
</dbReference>
<keyword evidence="7" id="KW-0961">Cell wall biogenesis/degradation</keyword>
<dbReference type="Proteomes" id="UP000178645">
    <property type="component" value="Unassembled WGS sequence"/>
</dbReference>
<dbReference type="InterPro" id="IPR052169">
    <property type="entry name" value="CW_Biosynth-Accessory"/>
</dbReference>
<evidence type="ECO:0000256" key="9">
    <source>
        <dbReference type="PIRSR" id="PIRSR618044-2"/>
    </source>
</evidence>
<keyword evidence="4" id="KW-0378">Hydrolase</keyword>
<reference evidence="12 13" key="1">
    <citation type="journal article" date="2016" name="Nat. Commun.">
        <title>Thousands of microbial genomes shed light on interconnected biogeochemical processes in an aquifer system.</title>
        <authorList>
            <person name="Anantharaman K."/>
            <person name="Brown C.T."/>
            <person name="Hug L.A."/>
            <person name="Sharon I."/>
            <person name="Castelle C.J."/>
            <person name="Probst A.J."/>
            <person name="Thomas B.C."/>
            <person name="Singh A."/>
            <person name="Wilkins M.J."/>
            <person name="Karaoz U."/>
            <person name="Brodie E.L."/>
            <person name="Williams K.H."/>
            <person name="Hubbard S.S."/>
            <person name="Banfield J.F."/>
        </authorList>
    </citation>
    <scope>NUCLEOTIDE SEQUENCE [LARGE SCALE GENOMIC DNA]</scope>
</reference>
<gene>
    <name evidence="12" type="ORF">A3G53_00315</name>
</gene>
<evidence type="ECO:0000256" key="1">
    <source>
        <dbReference type="ARBA" id="ARBA00005662"/>
    </source>
</evidence>
<dbReference type="PANTHER" id="PTHR33393:SF12">
    <property type="entry name" value="CAPSULE BIOSYNTHESIS PROTEIN CAPA"/>
    <property type="match status" value="1"/>
</dbReference>
<evidence type="ECO:0000313" key="13">
    <source>
        <dbReference type="Proteomes" id="UP000178645"/>
    </source>
</evidence>
<dbReference type="SUPFAM" id="SSF56300">
    <property type="entry name" value="Metallo-dependent phosphatases"/>
    <property type="match status" value="1"/>
</dbReference>
<feature type="active site" evidence="8">
    <location>
        <position position="155"/>
    </location>
</feature>
<evidence type="ECO:0000256" key="8">
    <source>
        <dbReference type="PIRSR" id="PIRSR618044-1"/>
    </source>
</evidence>
<dbReference type="GO" id="GO:0006508">
    <property type="term" value="P:proteolysis"/>
    <property type="evidence" value="ECO:0007669"/>
    <property type="project" value="InterPro"/>
</dbReference>
<accession>A0A1F6Y7N8</accession>
<evidence type="ECO:0000256" key="6">
    <source>
        <dbReference type="ARBA" id="ARBA00022984"/>
    </source>
</evidence>
<dbReference type="Pfam" id="PF09587">
    <property type="entry name" value="PGA_cap"/>
    <property type="match status" value="1"/>
</dbReference>
<organism evidence="12 13">
    <name type="scientific">Candidatus Nomurabacteria bacterium RIFCSPLOWO2_12_FULL_44_11</name>
    <dbReference type="NCBI Taxonomy" id="1801796"/>
    <lineage>
        <taxon>Bacteria</taxon>
        <taxon>Candidatus Nomuraibacteriota</taxon>
    </lineage>
</organism>
<dbReference type="GO" id="GO:0071555">
    <property type="term" value="P:cell wall organization"/>
    <property type="evidence" value="ECO:0007669"/>
    <property type="project" value="UniProtKB-KW"/>
</dbReference>
<comment type="similarity">
    <text evidence="2 10">Belongs to the peptidase S11 family.</text>
</comment>
<keyword evidence="6" id="KW-0573">Peptidoglycan synthesis</keyword>
<dbReference type="AlphaFoldDB" id="A0A1F6Y7N8"/>
<comment type="caution">
    <text evidence="12">The sequence shown here is derived from an EMBL/GenBank/DDBJ whole genome shotgun (WGS) entry which is preliminary data.</text>
</comment>
<dbReference type="InterPro" id="IPR001967">
    <property type="entry name" value="Peptidase_S11_N"/>
</dbReference>
<dbReference type="Gene3D" id="3.60.21.10">
    <property type="match status" value="1"/>
</dbReference>
<dbReference type="InterPro" id="IPR029052">
    <property type="entry name" value="Metallo-depent_PP-like"/>
</dbReference>
<proteinExistence type="inferred from homology"/>
<feature type="domain" description="Capsule synthesis protein CapA" evidence="11">
    <location>
        <begin position="334"/>
        <end position="582"/>
    </location>
</feature>
<comment type="similarity">
    <text evidence="1">Belongs to the CapA family.</text>
</comment>
<dbReference type="CDD" id="cd07381">
    <property type="entry name" value="MPP_CapA"/>
    <property type="match status" value="1"/>
</dbReference>
<protein>
    <recommendedName>
        <fullName evidence="11">Capsule synthesis protein CapA domain-containing protein</fullName>
    </recommendedName>
</protein>
<sequence length="642" mass="70327">MNFSGGKIRWGFLVILGIIVSVSFASFSLRNAIHDTVAQSANVGNASPVAQADTGPKYFYFNKISGAIPKVTASAYLVGDLDTGEIILTKNQNQKFPTASVSKLMTALVADEINGGDEVAQVTKRALATYGENGGFRLGEKMKVSDLFYPLLLESSNDAAEILAEHFDREAFVKKMNQEAAILQLSETSYEDPSGLSPKNQSTAYDLFKLAGFIHKEKHELLDITTLRSYSNKKHNWSSNNQFLGDSGYLGGKSGFTDPAKETAVSLFSVPIGENGNRSIAITLLGSKDRYKDVENLLKFVKKNIYYGGVAGANTAWIKQKDGIPEIKDPDFVTLSFLGDIMLDRGVKSSVLKNFGGDYSALFEKMGVLKKSDIVFANLEGPASDKGSDRGNLYSFEMDPSVVPALKGAGISILSVANNHIGDFGHEAFIDTLARLKENEIQYTGGGINRAEAETPAVIEKYGMKIGFLGFTDKGPEWLRAKDDQTGLLSVNDPRFDEIIVNASKQVDYLIVSFHFGEEYEKKHNNRQEKLAHEAIDDGAKIIIGTHPHVMEDTEVYSSKDCTQSSCVGYIAYSLGNFIFDQIFSADTMKGMFLNIKLYRDGSMAVTKNTVRLNDVFQPDTVVPGKEEKIKFPEVKSGALLL</sequence>
<dbReference type="GO" id="GO:0009252">
    <property type="term" value="P:peptidoglycan biosynthetic process"/>
    <property type="evidence" value="ECO:0007669"/>
    <property type="project" value="UniProtKB-KW"/>
</dbReference>
<evidence type="ECO:0000256" key="4">
    <source>
        <dbReference type="ARBA" id="ARBA00022801"/>
    </source>
</evidence>
<evidence type="ECO:0000313" key="12">
    <source>
        <dbReference type="EMBL" id="OGJ02388.1"/>
    </source>
</evidence>
<evidence type="ECO:0000259" key="11">
    <source>
        <dbReference type="SMART" id="SM00854"/>
    </source>
</evidence>
<dbReference type="Gene3D" id="3.40.710.10">
    <property type="entry name" value="DD-peptidase/beta-lactamase superfamily"/>
    <property type="match status" value="1"/>
</dbReference>
<dbReference type="PANTHER" id="PTHR33393">
    <property type="entry name" value="POLYGLUTAMINE SYNTHESIS ACCESSORY PROTEIN RV0574C-RELATED"/>
    <property type="match status" value="1"/>
</dbReference>
<keyword evidence="5" id="KW-0133">Cell shape</keyword>
<name>A0A1F6Y7N8_9BACT</name>
<dbReference type="SUPFAM" id="SSF56601">
    <property type="entry name" value="beta-lactamase/transpeptidase-like"/>
    <property type="match status" value="1"/>
</dbReference>
<feature type="active site" description="Acyl-ester intermediate" evidence="8">
    <location>
        <position position="100"/>
    </location>
</feature>
<dbReference type="SMART" id="SM00854">
    <property type="entry name" value="PGA_cap"/>
    <property type="match status" value="1"/>
</dbReference>
<evidence type="ECO:0000256" key="5">
    <source>
        <dbReference type="ARBA" id="ARBA00022960"/>
    </source>
</evidence>
<dbReference type="GO" id="GO:0008360">
    <property type="term" value="P:regulation of cell shape"/>
    <property type="evidence" value="ECO:0007669"/>
    <property type="project" value="UniProtKB-KW"/>
</dbReference>
<dbReference type="EMBL" id="MFVU01000004">
    <property type="protein sequence ID" value="OGJ02388.1"/>
    <property type="molecule type" value="Genomic_DNA"/>
</dbReference>
<feature type="active site" description="Proton acceptor" evidence="8">
    <location>
        <position position="103"/>
    </location>
</feature>
<evidence type="ECO:0000256" key="2">
    <source>
        <dbReference type="ARBA" id="ARBA00007164"/>
    </source>
</evidence>
<dbReference type="Pfam" id="PF00768">
    <property type="entry name" value="Peptidase_S11"/>
    <property type="match status" value="1"/>
</dbReference>
<dbReference type="InterPro" id="IPR012338">
    <property type="entry name" value="Beta-lactam/transpept-like"/>
</dbReference>
<dbReference type="InterPro" id="IPR018044">
    <property type="entry name" value="Peptidase_S11"/>
</dbReference>